<evidence type="ECO:0000256" key="1">
    <source>
        <dbReference type="ARBA" id="ARBA00022723"/>
    </source>
</evidence>
<dbReference type="SMART" id="SM01007">
    <property type="entry name" value="Aldolase_II"/>
    <property type="match status" value="1"/>
</dbReference>
<dbReference type="InterPro" id="IPR036409">
    <property type="entry name" value="Aldolase_II/adducin_N_sf"/>
</dbReference>
<dbReference type="Gene3D" id="3.40.225.10">
    <property type="entry name" value="Class II aldolase/adducin N-terminal domain"/>
    <property type="match status" value="1"/>
</dbReference>
<dbReference type="InterPro" id="IPR050197">
    <property type="entry name" value="Aldolase_class_II_sugar_metab"/>
</dbReference>
<evidence type="ECO:0000256" key="2">
    <source>
        <dbReference type="ARBA" id="ARBA00023239"/>
    </source>
</evidence>
<name>A0ABW5WYL8_9STAP</name>
<evidence type="ECO:0000313" key="5">
    <source>
        <dbReference type="Proteomes" id="UP001597519"/>
    </source>
</evidence>
<feature type="domain" description="Class II aldolase/adducin N-terminal" evidence="3">
    <location>
        <begin position="8"/>
        <end position="190"/>
    </location>
</feature>
<dbReference type="PANTHER" id="PTHR22789">
    <property type="entry name" value="FUCULOSE PHOSPHATE ALDOLASE"/>
    <property type="match status" value="1"/>
</dbReference>
<evidence type="ECO:0000313" key="4">
    <source>
        <dbReference type="EMBL" id="MFD2831393.1"/>
    </source>
</evidence>
<organism evidence="4 5">
    <name type="scientific">Corticicoccus populi</name>
    <dbReference type="NCBI Taxonomy" id="1812821"/>
    <lineage>
        <taxon>Bacteria</taxon>
        <taxon>Bacillati</taxon>
        <taxon>Bacillota</taxon>
        <taxon>Bacilli</taxon>
        <taxon>Bacillales</taxon>
        <taxon>Staphylococcaceae</taxon>
        <taxon>Corticicoccus</taxon>
    </lineage>
</organism>
<keyword evidence="5" id="KW-1185">Reference proteome</keyword>
<protein>
    <submittedName>
        <fullName evidence="4">Class II aldolase/adducin family protein</fullName>
    </submittedName>
</protein>
<keyword evidence="1" id="KW-0479">Metal-binding</keyword>
<proteinExistence type="predicted"/>
<dbReference type="EMBL" id="JBHUOQ010000005">
    <property type="protein sequence ID" value="MFD2831393.1"/>
    <property type="molecule type" value="Genomic_DNA"/>
</dbReference>
<dbReference type="InterPro" id="IPR001303">
    <property type="entry name" value="Aldolase_II/adducin_N"/>
</dbReference>
<reference evidence="5" key="1">
    <citation type="journal article" date="2019" name="Int. J. Syst. Evol. Microbiol.">
        <title>The Global Catalogue of Microorganisms (GCM) 10K type strain sequencing project: providing services to taxonomists for standard genome sequencing and annotation.</title>
        <authorList>
            <consortium name="The Broad Institute Genomics Platform"/>
            <consortium name="The Broad Institute Genome Sequencing Center for Infectious Disease"/>
            <person name="Wu L."/>
            <person name="Ma J."/>
        </authorList>
    </citation>
    <scope>NUCLEOTIDE SEQUENCE [LARGE SCALE GENOMIC DNA]</scope>
    <source>
        <strain evidence="5">KCTC 33575</strain>
    </source>
</reference>
<gene>
    <name evidence="4" type="ORF">ACFSX4_13035</name>
</gene>
<dbReference type="Pfam" id="PF00596">
    <property type="entry name" value="Aldolase_II"/>
    <property type="match status" value="1"/>
</dbReference>
<dbReference type="Proteomes" id="UP001597519">
    <property type="component" value="Unassembled WGS sequence"/>
</dbReference>
<sequence length="214" mass="24621">MLYLEERRKMCETVKTMFDRFETNAAGGNLSLKVNDEHFIMTPTLMSQNYLCDLSPFQILVVDSDLNIIEGEGRLTREINMHMAVYKQNPEIKSVIHAHAKESMFWASLGRDMPNITEATQKLGEIKCLDYEPATTPELAESVRKYVEHRKGDIPLAVLLERHGLIVADKSLEKAYDMVERLEYNADVAYKMWVLSKLGEEVGFTKDYAYNTEE</sequence>
<dbReference type="PANTHER" id="PTHR22789:SF0">
    <property type="entry name" value="3-OXO-TETRONATE 4-PHOSPHATE DECARBOXYLASE-RELATED"/>
    <property type="match status" value="1"/>
</dbReference>
<comment type="caution">
    <text evidence="4">The sequence shown here is derived from an EMBL/GenBank/DDBJ whole genome shotgun (WGS) entry which is preliminary data.</text>
</comment>
<dbReference type="RefSeq" id="WP_377775609.1">
    <property type="nucleotide sequence ID" value="NZ_JBHUOQ010000005.1"/>
</dbReference>
<accession>A0ABW5WYL8</accession>
<dbReference type="NCBIfam" id="NF004979">
    <property type="entry name" value="PRK06357.1"/>
    <property type="match status" value="1"/>
</dbReference>
<dbReference type="SUPFAM" id="SSF53639">
    <property type="entry name" value="AraD/HMP-PK domain-like"/>
    <property type="match status" value="1"/>
</dbReference>
<evidence type="ECO:0000259" key="3">
    <source>
        <dbReference type="SMART" id="SM01007"/>
    </source>
</evidence>
<keyword evidence="2" id="KW-0456">Lyase</keyword>